<comment type="caution">
    <text evidence="11">The sequence shown here is derived from an EMBL/GenBank/DDBJ whole genome shotgun (WGS) entry which is preliminary data.</text>
</comment>
<dbReference type="GO" id="GO:0043531">
    <property type="term" value="F:ADP binding"/>
    <property type="evidence" value="ECO:0007669"/>
    <property type="project" value="InterPro"/>
</dbReference>
<evidence type="ECO:0000256" key="5">
    <source>
        <dbReference type="ARBA" id="ARBA00022821"/>
    </source>
</evidence>
<dbReference type="InterPro" id="IPR027417">
    <property type="entry name" value="P-loop_NTPase"/>
</dbReference>
<evidence type="ECO:0000259" key="8">
    <source>
        <dbReference type="Pfam" id="PF00931"/>
    </source>
</evidence>
<dbReference type="InterPro" id="IPR002182">
    <property type="entry name" value="NB-ARC"/>
</dbReference>
<keyword evidence="12" id="KW-1185">Reference proteome</keyword>
<evidence type="ECO:0000256" key="1">
    <source>
        <dbReference type="ARBA" id="ARBA00008894"/>
    </source>
</evidence>
<feature type="coiled-coil region" evidence="7">
    <location>
        <begin position="53"/>
        <end position="80"/>
    </location>
</feature>
<sequence length="1019" mass="114677">MKQQKGIKVVRASVKKSASCSYFCDIVMDFLSPFVVEACKPLTKFFCARIETLEKMEGNIKSLREEMANLASERTAIEDAITLSKLEGKCPPPRVTEWLKQAQKIQYDVTTLLDESADERADYESKCALDCNLCYCYERSRIVAKKLDKVKQLLSSSCNFPDYVFATRSPIKAVEKMAVPSLVGQKAASDLSRLLELMNDDVTKRVAVWGMGGVGKTSLVKNLNNELFSSVAHSFDLVIWVQVSRDLDLQAIQQQIAERLKLELCAGESTRSRARKLLQRLMMTRKLLLIFDDVWDKIDLDTVGIPQGGDHPSCKILFTTQSFSVCREMGTDQCIKVDLLSQEDAWSLFAKSAGNVVEIEGIKSLAREVARECCFLPLAIKTLGKSMSGKSEVELWKNTLCQMQRSSPFYKSIEDEIFLPLSMGYNSLHCNKLKQCFLFCSLYPENCSISVTELIQCWTADGLICENQTLEESFNNGVALIDILKESCLLALGEVTGTVKMHDVVRDVAIWLSKREEEFGFSSESEVSLHEIPKKFQKYRRVSFLKKTMKKLPTRLLECSKLTVLLLQGNPLKDIPNEFFLELRELKVLNLSGTQITSLPASLLQLEELRDLLLRDCRSLERLPPLGALYNLRVLDLSSTPIKELPKGMGNLCNLSDLNLSRTHHLETIEAGAISGLTGLENLDMSFSAYDWDCAAEESATYGELLTLERLSVLNIRLDKVDCLVSSSAWLKKLRSFSIQVAPRRCDSKQHPIPCDEKRVTLRGVDLLDGELEGLFSTASALDMVACGGTRGLSEVASQRQWYELASLKALTIEGCNWMTHLITSEVIQGSLLPNLEHLVLRRLENLRTILDGMAPKGCLGKLKTIEVEDCPRLRTVVTYGLLRRVQGLERIKASVCQRMRCIIKGGILDETLPRLKVIQVRSMVNLRTICSRASAWPELQRIEVCNCPMLARLHLSVCDSATITEIRGDSSWWNNLRWEDDKIKKKFEDRFRACPDSLSLAGKDICARQLPQSSLPIR</sequence>
<gene>
    <name evidence="11" type="ORF">RJ640_004613</name>
</gene>
<protein>
    <recommendedName>
        <fullName evidence="13">AAA+ ATPase domain-containing protein</fullName>
    </recommendedName>
</protein>
<keyword evidence="2" id="KW-0433">Leucine-rich repeat</keyword>
<feature type="domain" description="Disease resistance protein winged helix" evidence="9">
    <location>
        <begin position="442"/>
        <end position="509"/>
    </location>
</feature>
<evidence type="ECO:0000256" key="2">
    <source>
        <dbReference type="ARBA" id="ARBA00022614"/>
    </source>
</evidence>
<reference evidence="11" key="1">
    <citation type="submission" date="2022-12" db="EMBL/GenBank/DDBJ databases">
        <title>Draft genome assemblies for two species of Escallonia (Escalloniales).</title>
        <authorList>
            <person name="Chanderbali A."/>
            <person name="Dervinis C."/>
            <person name="Anghel I."/>
            <person name="Soltis D."/>
            <person name="Soltis P."/>
            <person name="Zapata F."/>
        </authorList>
    </citation>
    <scope>NUCLEOTIDE SEQUENCE</scope>
    <source>
        <strain evidence="11">UCBG92.1500</strain>
        <tissue evidence="11">Leaf</tissue>
    </source>
</reference>
<evidence type="ECO:0000313" key="11">
    <source>
        <dbReference type="EMBL" id="KAK2984788.1"/>
    </source>
</evidence>
<dbReference type="InterPro" id="IPR032675">
    <property type="entry name" value="LRR_dom_sf"/>
</dbReference>
<dbReference type="InterPro" id="IPR036388">
    <property type="entry name" value="WH-like_DNA-bd_sf"/>
</dbReference>
<evidence type="ECO:0000313" key="12">
    <source>
        <dbReference type="Proteomes" id="UP001187471"/>
    </source>
</evidence>
<evidence type="ECO:0000259" key="10">
    <source>
        <dbReference type="Pfam" id="PF23598"/>
    </source>
</evidence>
<dbReference type="InterPro" id="IPR042197">
    <property type="entry name" value="Apaf_helical"/>
</dbReference>
<dbReference type="SMART" id="SM00369">
    <property type="entry name" value="LRR_TYP"/>
    <property type="match status" value="3"/>
</dbReference>
<dbReference type="SUPFAM" id="SSF52058">
    <property type="entry name" value="L domain-like"/>
    <property type="match status" value="1"/>
</dbReference>
<accession>A0AA88REN1</accession>
<dbReference type="EMBL" id="JAVXUO010001214">
    <property type="protein sequence ID" value="KAK2984788.1"/>
    <property type="molecule type" value="Genomic_DNA"/>
</dbReference>
<evidence type="ECO:0000256" key="3">
    <source>
        <dbReference type="ARBA" id="ARBA00022737"/>
    </source>
</evidence>
<feature type="domain" description="NB-ARC" evidence="8">
    <location>
        <begin position="196"/>
        <end position="354"/>
    </location>
</feature>
<dbReference type="PRINTS" id="PR00364">
    <property type="entry name" value="DISEASERSIST"/>
</dbReference>
<keyword evidence="6" id="KW-0067">ATP-binding</keyword>
<dbReference type="AlphaFoldDB" id="A0AA88REN1"/>
<dbReference type="InterPro" id="IPR003591">
    <property type="entry name" value="Leu-rich_rpt_typical-subtyp"/>
</dbReference>
<keyword evidence="3" id="KW-0677">Repeat</keyword>
<proteinExistence type="inferred from homology"/>
<feature type="domain" description="Disease resistance R13L4/SHOC-2-like LRR" evidence="10">
    <location>
        <begin position="626"/>
        <end position="966"/>
    </location>
</feature>
<dbReference type="Proteomes" id="UP001187471">
    <property type="component" value="Unassembled WGS sequence"/>
</dbReference>
<evidence type="ECO:0000256" key="7">
    <source>
        <dbReference type="SAM" id="Coils"/>
    </source>
</evidence>
<dbReference type="InterPro" id="IPR050905">
    <property type="entry name" value="Plant_NBS-LRR"/>
</dbReference>
<dbReference type="SUPFAM" id="SSF52540">
    <property type="entry name" value="P-loop containing nucleoside triphosphate hydrolases"/>
    <property type="match status" value="1"/>
</dbReference>
<comment type="similarity">
    <text evidence="1">Belongs to the disease resistance NB-LRR family.</text>
</comment>
<dbReference type="Pfam" id="PF23559">
    <property type="entry name" value="WHD_DRP"/>
    <property type="match status" value="1"/>
</dbReference>
<evidence type="ECO:0008006" key="13">
    <source>
        <dbReference type="Google" id="ProtNLM"/>
    </source>
</evidence>
<dbReference type="Pfam" id="PF23598">
    <property type="entry name" value="LRR_14"/>
    <property type="match status" value="1"/>
</dbReference>
<dbReference type="GO" id="GO:0005524">
    <property type="term" value="F:ATP binding"/>
    <property type="evidence" value="ECO:0007669"/>
    <property type="project" value="UniProtKB-KW"/>
</dbReference>
<dbReference type="Gene3D" id="1.10.10.10">
    <property type="entry name" value="Winged helix-like DNA-binding domain superfamily/Winged helix DNA-binding domain"/>
    <property type="match status" value="1"/>
</dbReference>
<keyword evidence="7" id="KW-0175">Coiled coil</keyword>
<dbReference type="GO" id="GO:0051607">
    <property type="term" value="P:defense response to virus"/>
    <property type="evidence" value="ECO:0007669"/>
    <property type="project" value="UniProtKB-ARBA"/>
</dbReference>
<dbReference type="FunFam" id="3.40.50.300:FF:001091">
    <property type="entry name" value="Probable disease resistance protein At1g61300"/>
    <property type="match status" value="1"/>
</dbReference>
<organism evidence="11 12">
    <name type="scientific">Escallonia rubra</name>
    <dbReference type="NCBI Taxonomy" id="112253"/>
    <lineage>
        <taxon>Eukaryota</taxon>
        <taxon>Viridiplantae</taxon>
        <taxon>Streptophyta</taxon>
        <taxon>Embryophyta</taxon>
        <taxon>Tracheophyta</taxon>
        <taxon>Spermatophyta</taxon>
        <taxon>Magnoliopsida</taxon>
        <taxon>eudicotyledons</taxon>
        <taxon>Gunneridae</taxon>
        <taxon>Pentapetalae</taxon>
        <taxon>asterids</taxon>
        <taxon>campanulids</taxon>
        <taxon>Escalloniales</taxon>
        <taxon>Escalloniaceae</taxon>
        <taxon>Escallonia</taxon>
    </lineage>
</organism>
<dbReference type="PANTHER" id="PTHR33463:SF202">
    <property type="entry name" value="NB-ARC DOMAIN-CONTAINING PROTEIN"/>
    <property type="match status" value="1"/>
</dbReference>
<dbReference type="Gene3D" id="1.10.8.430">
    <property type="entry name" value="Helical domain of apoptotic protease-activating factors"/>
    <property type="match status" value="1"/>
</dbReference>
<keyword evidence="4" id="KW-0547">Nucleotide-binding</keyword>
<evidence type="ECO:0000259" key="9">
    <source>
        <dbReference type="Pfam" id="PF23559"/>
    </source>
</evidence>
<dbReference type="InterPro" id="IPR001611">
    <property type="entry name" value="Leu-rich_rpt"/>
</dbReference>
<name>A0AA88REN1_9ASTE</name>
<dbReference type="Pfam" id="PF00931">
    <property type="entry name" value="NB-ARC"/>
    <property type="match status" value="1"/>
</dbReference>
<evidence type="ECO:0000256" key="4">
    <source>
        <dbReference type="ARBA" id="ARBA00022741"/>
    </source>
</evidence>
<keyword evidence="5" id="KW-0611">Plant defense</keyword>
<dbReference type="PROSITE" id="PS51450">
    <property type="entry name" value="LRR"/>
    <property type="match status" value="2"/>
</dbReference>
<dbReference type="FunFam" id="1.10.10.10:FF:000322">
    <property type="entry name" value="Probable disease resistance protein At1g63360"/>
    <property type="match status" value="1"/>
</dbReference>
<dbReference type="InterPro" id="IPR058922">
    <property type="entry name" value="WHD_DRP"/>
</dbReference>
<dbReference type="InterPro" id="IPR055414">
    <property type="entry name" value="LRR_R13L4/SHOC2-like"/>
</dbReference>
<evidence type="ECO:0000256" key="6">
    <source>
        <dbReference type="ARBA" id="ARBA00022840"/>
    </source>
</evidence>
<dbReference type="Gene3D" id="3.40.50.300">
    <property type="entry name" value="P-loop containing nucleotide triphosphate hydrolases"/>
    <property type="match status" value="1"/>
</dbReference>
<dbReference type="Gene3D" id="3.80.10.10">
    <property type="entry name" value="Ribonuclease Inhibitor"/>
    <property type="match status" value="1"/>
</dbReference>
<dbReference type="PANTHER" id="PTHR33463">
    <property type="entry name" value="NB-ARC DOMAIN-CONTAINING PROTEIN-RELATED"/>
    <property type="match status" value="1"/>
</dbReference>
<dbReference type="Pfam" id="PF13855">
    <property type="entry name" value="LRR_8"/>
    <property type="match status" value="1"/>
</dbReference>